<evidence type="ECO:0000313" key="1">
    <source>
        <dbReference type="EMBL" id="GGD46117.1"/>
    </source>
</evidence>
<dbReference type="EMBL" id="BMGI01000006">
    <property type="protein sequence ID" value="GGD46117.1"/>
    <property type="molecule type" value="Genomic_DNA"/>
</dbReference>
<reference evidence="2" key="1">
    <citation type="journal article" date="2019" name="Int. J. Syst. Evol. Microbiol.">
        <title>The Global Catalogue of Microorganisms (GCM) 10K type strain sequencing project: providing services to taxonomists for standard genome sequencing and annotation.</title>
        <authorList>
            <consortium name="The Broad Institute Genomics Platform"/>
            <consortium name="The Broad Institute Genome Sequencing Center for Infectious Disease"/>
            <person name="Wu L."/>
            <person name="Ma J."/>
        </authorList>
    </citation>
    <scope>NUCLEOTIDE SEQUENCE [LARGE SCALE GENOMIC DNA]</scope>
    <source>
        <strain evidence="2">CGMCC 1.12922</strain>
    </source>
</reference>
<sequence length="222" mass="24156">MGWESYPNLGGEGMKKTFVLAGLVSLLVGCQAEELEVSISSEQMISAASGESEYVEFEAEIGESMSDVDDEKRATIKAIEIVLGKYFPDADIETKISSDSYRIEIEGELALSSSIPRSGAPWFVEVMPQGGNNHLVRLMPSGTFSAFKSEMADINFMITPDEFQGVDFSIRGSIGTVTFGGAYLNGEPRAFSVLELDGERHRVSFKEGIWTKTGAGFLFSSE</sequence>
<name>A0ABQ1QVX3_9RHOB</name>
<keyword evidence="2" id="KW-1185">Reference proteome</keyword>
<comment type="caution">
    <text evidence="1">The sequence shown here is derived from an EMBL/GenBank/DDBJ whole genome shotgun (WGS) entry which is preliminary data.</text>
</comment>
<accession>A0ABQ1QVX3</accession>
<gene>
    <name evidence="1" type="ORF">GCM10011358_32230</name>
</gene>
<evidence type="ECO:0000313" key="2">
    <source>
        <dbReference type="Proteomes" id="UP000617355"/>
    </source>
</evidence>
<dbReference type="Proteomes" id="UP000617355">
    <property type="component" value="Unassembled WGS sequence"/>
</dbReference>
<protein>
    <submittedName>
        <fullName evidence="1">Uncharacterized protein</fullName>
    </submittedName>
</protein>
<proteinExistence type="predicted"/>
<organism evidence="1 2">
    <name type="scientific">Sinisalibacter lacisalsi</name>
    <dbReference type="NCBI Taxonomy" id="1526570"/>
    <lineage>
        <taxon>Bacteria</taxon>
        <taxon>Pseudomonadati</taxon>
        <taxon>Pseudomonadota</taxon>
        <taxon>Alphaproteobacteria</taxon>
        <taxon>Rhodobacterales</taxon>
        <taxon>Roseobacteraceae</taxon>
        <taxon>Sinisalibacter</taxon>
    </lineage>
</organism>